<keyword evidence="2" id="KW-1185">Reference proteome</keyword>
<evidence type="ECO:0000313" key="2">
    <source>
        <dbReference type="Proteomes" id="UP001489719"/>
    </source>
</evidence>
<dbReference type="Proteomes" id="UP001489719">
    <property type="component" value="Unassembled WGS sequence"/>
</dbReference>
<dbReference type="EMBL" id="MU970041">
    <property type="protein sequence ID" value="KAK9325307.1"/>
    <property type="molecule type" value="Genomic_DNA"/>
</dbReference>
<comment type="caution">
    <text evidence="1">The sequence shown here is derived from an EMBL/GenBank/DDBJ whole genome shotgun (WGS) entry which is preliminary data.</text>
</comment>
<reference evidence="2" key="1">
    <citation type="journal article" date="2024" name="Front. Bioeng. Biotechnol.">
        <title>Genome-scale model development and genomic sequencing of the oleaginous clade Lipomyces.</title>
        <authorList>
            <person name="Czajka J.J."/>
            <person name="Han Y."/>
            <person name="Kim J."/>
            <person name="Mondo S.J."/>
            <person name="Hofstad B.A."/>
            <person name="Robles A."/>
            <person name="Haridas S."/>
            <person name="Riley R."/>
            <person name="LaButti K."/>
            <person name="Pangilinan J."/>
            <person name="Andreopoulos W."/>
            <person name="Lipzen A."/>
            <person name="Yan J."/>
            <person name="Wang M."/>
            <person name="Ng V."/>
            <person name="Grigoriev I.V."/>
            <person name="Spatafora J.W."/>
            <person name="Magnuson J.K."/>
            <person name="Baker S.E."/>
            <person name="Pomraning K.R."/>
        </authorList>
    </citation>
    <scope>NUCLEOTIDE SEQUENCE [LARGE SCALE GENOMIC DNA]</scope>
    <source>
        <strain evidence="2">CBS 10300</strain>
    </source>
</reference>
<evidence type="ECO:0000313" key="1">
    <source>
        <dbReference type="EMBL" id="KAK9325307.1"/>
    </source>
</evidence>
<name>A0ACC3TVW8_9ASCO</name>
<organism evidence="1 2">
    <name type="scientific">Lipomyces orientalis</name>
    <dbReference type="NCBI Taxonomy" id="1233043"/>
    <lineage>
        <taxon>Eukaryota</taxon>
        <taxon>Fungi</taxon>
        <taxon>Dikarya</taxon>
        <taxon>Ascomycota</taxon>
        <taxon>Saccharomycotina</taxon>
        <taxon>Lipomycetes</taxon>
        <taxon>Lipomycetales</taxon>
        <taxon>Lipomycetaceae</taxon>
        <taxon>Lipomyces</taxon>
    </lineage>
</organism>
<protein>
    <submittedName>
        <fullName evidence="1">Uncharacterized protein</fullName>
    </submittedName>
</protein>
<sequence>MSALLRRSATSVDASVLAVNIRQLSSSAARSNTATVAAPAAPAKKPRKPVGGVRGALFGFFLGTTVTGLFGYYYILDVYRDSNSLLLEDLLQLQRHVSKVEDRIKELEASKK</sequence>
<accession>A0ACC3TVW8</accession>
<gene>
    <name evidence="1" type="ORF">V1517DRAFT_314563</name>
</gene>
<proteinExistence type="predicted"/>